<organism evidence="1 2">
    <name type="scientific">Austropuccinia psidii MF-1</name>
    <dbReference type="NCBI Taxonomy" id="1389203"/>
    <lineage>
        <taxon>Eukaryota</taxon>
        <taxon>Fungi</taxon>
        <taxon>Dikarya</taxon>
        <taxon>Basidiomycota</taxon>
        <taxon>Pucciniomycotina</taxon>
        <taxon>Pucciniomycetes</taxon>
        <taxon>Pucciniales</taxon>
        <taxon>Sphaerophragmiaceae</taxon>
        <taxon>Austropuccinia</taxon>
    </lineage>
</organism>
<dbReference type="EMBL" id="AVOT02022575">
    <property type="protein sequence ID" value="MBW0512070.1"/>
    <property type="molecule type" value="Genomic_DNA"/>
</dbReference>
<dbReference type="AlphaFoldDB" id="A0A9Q3DXR2"/>
<name>A0A9Q3DXR2_9BASI</name>
<comment type="caution">
    <text evidence="1">The sequence shown here is derived from an EMBL/GenBank/DDBJ whole genome shotgun (WGS) entry which is preliminary data.</text>
</comment>
<evidence type="ECO:0000313" key="2">
    <source>
        <dbReference type="Proteomes" id="UP000765509"/>
    </source>
</evidence>
<gene>
    <name evidence="1" type="ORF">O181_051785</name>
</gene>
<reference evidence="1" key="1">
    <citation type="submission" date="2021-03" db="EMBL/GenBank/DDBJ databases">
        <title>Draft genome sequence of rust myrtle Austropuccinia psidii MF-1, a brazilian biotype.</title>
        <authorList>
            <person name="Quecine M.C."/>
            <person name="Pachon D.M.R."/>
            <person name="Bonatelli M.L."/>
            <person name="Correr F.H."/>
            <person name="Franceschini L.M."/>
            <person name="Leite T.F."/>
            <person name="Margarido G.R.A."/>
            <person name="Almeida C.A."/>
            <person name="Ferrarezi J.A."/>
            <person name="Labate C.A."/>
        </authorList>
    </citation>
    <scope>NUCLEOTIDE SEQUENCE</scope>
    <source>
        <strain evidence="1">MF-1</strain>
    </source>
</reference>
<dbReference type="Proteomes" id="UP000765509">
    <property type="component" value="Unassembled WGS sequence"/>
</dbReference>
<accession>A0A9Q3DXR2</accession>
<evidence type="ECO:0000313" key="1">
    <source>
        <dbReference type="EMBL" id="MBW0512070.1"/>
    </source>
</evidence>
<proteinExistence type="predicted"/>
<keyword evidence="2" id="KW-1185">Reference proteome</keyword>
<sequence>MGENRMKARHEALRQIRYFIGHCKRKISKNSSASEKDISRLRNGILYDVSEISAMQNIKQTSKSAKTRPRPRIKAQAESLPLLSTTTCRIQNAVLGRSLGQRAWALNAKAAKFYEELEWHFAM</sequence>
<protein>
    <submittedName>
        <fullName evidence="1">Uncharacterized protein</fullName>
    </submittedName>
</protein>